<keyword evidence="7" id="KW-1185">Reference proteome</keyword>
<dbReference type="InterPro" id="IPR016444">
    <property type="entry name" value="Synaptobrevin/VAMP"/>
</dbReference>
<evidence type="ECO:0000256" key="3">
    <source>
        <dbReference type="PROSITE-ProRule" id="PRU00290"/>
    </source>
</evidence>
<dbReference type="PROSITE" id="PS50892">
    <property type="entry name" value="V_SNARE"/>
    <property type="match status" value="1"/>
</dbReference>
<evidence type="ECO:0000256" key="4">
    <source>
        <dbReference type="SAM" id="Phobius"/>
    </source>
</evidence>
<dbReference type="InParanoid" id="A0A2P6N4E7"/>
<organism evidence="6 7">
    <name type="scientific">Planoprotostelium fungivorum</name>
    <dbReference type="NCBI Taxonomy" id="1890364"/>
    <lineage>
        <taxon>Eukaryota</taxon>
        <taxon>Amoebozoa</taxon>
        <taxon>Evosea</taxon>
        <taxon>Variosea</taxon>
        <taxon>Cavosteliida</taxon>
        <taxon>Cavosteliaceae</taxon>
        <taxon>Planoprotostelium</taxon>
    </lineage>
</organism>
<dbReference type="GO" id="GO:0030659">
    <property type="term" value="C:cytoplasmic vesicle membrane"/>
    <property type="evidence" value="ECO:0007669"/>
    <property type="project" value="UniProtKB-SubCell"/>
</dbReference>
<dbReference type="STRING" id="1890364.A0A2P6N4E7"/>
<dbReference type="InterPro" id="IPR042855">
    <property type="entry name" value="V_SNARE_CC"/>
</dbReference>
<keyword evidence="4" id="KW-0472">Membrane</keyword>
<gene>
    <name evidence="6" type="ORF">PROFUN_01012</name>
</gene>
<dbReference type="OrthoDB" id="248747at2759"/>
<proteinExistence type="predicted"/>
<keyword evidence="3" id="KW-0175">Coiled coil</keyword>
<dbReference type="Proteomes" id="UP000241769">
    <property type="component" value="Unassembled WGS sequence"/>
</dbReference>
<keyword evidence="4" id="KW-0812">Transmembrane</keyword>
<accession>A0A2P6N4E7</accession>
<dbReference type="Gene3D" id="1.20.5.110">
    <property type="match status" value="1"/>
</dbReference>
<feature type="transmembrane region" description="Helical" evidence="4">
    <location>
        <begin position="85"/>
        <end position="105"/>
    </location>
</feature>
<sequence>MNIFRMAQHTQSQAFAVASPKTKMQLRLDEIEDVKALLGTSVHKLLANIDKATIVEEKTEDMLETARQFQATSTKLQRNLWWRSVKLQLTFGTVLLIVVATWQVHLFI</sequence>
<dbReference type="Pfam" id="PF00957">
    <property type="entry name" value="Synaptobrevin"/>
    <property type="match status" value="1"/>
</dbReference>
<name>A0A2P6N4E7_9EUKA</name>
<evidence type="ECO:0000313" key="7">
    <source>
        <dbReference type="Proteomes" id="UP000241769"/>
    </source>
</evidence>
<dbReference type="FunCoup" id="A0A2P6N4E7">
    <property type="interactions" value="192"/>
</dbReference>
<comment type="subcellular location">
    <subcellularLocation>
        <location evidence="1">Cytoplasmic vesicle membrane</location>
    </subcellularLocation>
</comment>
<reference evidence="6 7" key="1">
    <citation type="journal article" date="2018" name="Genome Biol. Evol.">
        <title>Multiple Roots of Fruiting Body Formation in Amoebozoa.</title>
        <authorList>
            <person name="Hillmann F."/>
            <person name="Forbes G."/>
            <person name="Novohradska S."/>
            <person name="Ferling I."/>
            <person name="Riege K."/>
            <person name="Groth M."/>
            <person name="Westermann M."/>
            <person name="Marz M."/>
            <person name="Spaller T."/>
            <person name="Winckler T."/>
            <person name="Schaap P."/>
            <person name="Glockner G."/>
        </authorList>
    </citation>
    <scope>NUCLEOTIDE SEQUENCE [LARGE SCALE GENOMIC DNA]</scope>
    <source>
        <strain evidence="6 7">Jena</strain>
    </source>
</reference>
<feature type="domain" description="V-SNARE coiled-coil homology" evidence="5">
    <location>
        <begin position="23"/>
        <end position="83"/>
    </location>
</feature>
<keyword evidence="2" id="KW-0968">Cytoplasmic vesicle</keyword>
<dbReference type="AlphaFoldDB" id="A0A2P6N4E7"/>
<evidence type="ECO:0000256" key="1">
    <source>
        <dbReference type="ARBA" id="ARBA00004156"/>
    </source>
</evidence>
<keyword evidence="4" id="KW-1133">Transmembrane helix</keyword>
<dbReference type="EMBL" id="MDYQ01000207">
    <property type="protein sequence ID" value="PRP78839.1"/>
    <property type="molecule type" value="Genomic_DNA"/>
</dbReference>
<dbReference type="PANTHER" id="PTHR45701">
    <property type="entry name" value="SYNAPTOBREVIN FAMILY MEMBER"/>
    <property type="match status" value="1"/>
</dbReference>
<evidence type="ECO:0000313" key="6">
    <source>
        <dbReference type="EMBL" id="PRP78839.1"/>
    </source>
</evidence>
<comment type="caution">
    <text evidence="6">The sequence shown here is derived from an EMBL/GenBank/DDBJ whole genome shotgun (WGS) entry which is preliminary data.</text>
</comment>
<dbReference type="SUPFAM" id="SSF58038">
    <property type="entry name" value="SNARE fusion complex"/>
    <property type="match status" value="1"/>
</dbReference>
<evidence type="ECO:0000259" key="5">
    <source>
        <dbReference type="PROSITE" id="PS50892"/>
    </source>
</evidence>
<protein>
    <recommendedName>
        <fullName evidence="5">V-SNARE coiled-coil homology domain-containing protein</fullName>
    </recommendedName>
</protein>
<evidence type="ECO:0000256" key="2">
    <source>
        <dbReference type="ARBA" id="ARBA00023329"/>
    </source>
</evidence>